<gene>
    <name evidence="1" type="primary">adhB_2</name>
    <name evidence="1" type="ORF">NCTC7303_05056</name>
</gene>
<dbReference type="Proteomes" id="UP000255443">
    <property type="component" value="Unassembled WGS sequence"/>
</dbReference>
<dbReference type="EC" id="1.1.1.1" evidence="1"/>
<keyword evidence="1" id="KW-0560">Oxidoreductase</keyword>
<dbReference type="Gene3D" id="3.40.50.1970">
    <property type="match status" value="1"/>
</dbReference>
<dbReference type="GO" id="GO:0004022">
    <property type="term" value="F:alcohol dehydrogenase (NAD+) activity"/>
    <property type="evidence" value="ECO:0007669"/>
    <property type="project" value="UniProtKB-EC"/>
</dbReference>
<reference evidence="1 2" key="1">
    <citation type="submission" date="2018-06" db="EMBL/GenBank/DDBJ databases">
        <authorList>
            <consortium name="Pathogen Informatics"/>
            <person name="Doyle S."/>
        </authorList>
    </citation>
    <scope>NUCLEOTIDE SEQUENCE [LARGE SCALE GENOMIC DNA]</scope>
    <source>
        <strain evidence="1 2">NCTC7303</strain>
    </source>
</reference>
<dbReference type="EMBL" id="UGXC01000004">
    <property type="protein sequence ID" value="SUG52733.1"/>
    <property type="molecule type" value="Genomic_DNA"/>
</dbReference>
<organism evidence="1 2">
    <name type="scientific">Salmonella enterica subsp. arizonae</name>
    <dbReference type="NCBI Taxonomy" id="59203"/>
    <lineage>
        <taxon>Bacteria</taxon>
        <taxon>Pseudomonadati</taxon>
        <taxon>Pseudomonadota</taxon>
        <taxon>Gammaproteobacteria</taxon>
        <taxon>Enterobacterales</taxon>
        <taxon>Enterobacteriaceae</taxon>
        <taxon>Salmonella</taxon>
    </lineage>
</organism>
<dbReference type="AlphaFoldDB" id="A0A379TQW4"/>
<proteinExistence type="predicted"/>
<dbReference type="SUPFAM" id="SSF56796">
    <property type="entry name" value="Dehydroquinate synthase-like"/>
    <property type="match status" value="1"/>
</dbReference>
<accession>A0A379TQW4</accession>
<evidence type="ECO:0000313" key="2">
    <source>
        <dbReference type="Proteomes" id="UP000255443"/>
    </source>
</evidence>
<evidence type="ECO:0000313" key="1">
    <source>
        <dbReference type="EMBL" id="SUG52733.1"/>
    </source>
</evidence>
<sequence>MAASTFFIPSVNVIGADSLKDAMNTMAEYGFRRTLIVTDAMLTKLGMAGDIQKALQKRDIFSVFMMVRSLTLLPAMWRPG</sequence>
<name>A0A379TQW4_SALER</name>
<protein>
    <submittedName>
        <fullName evidence="1">Alcohol dehydrogenase</fullName>
        <ecNumber evidence="1">1.1.1.1</ecNumber>
    </submittedName>
</protein>